<proteinExistence type="predicted"/>
<dbReference type="EMBL" id="JAWDIE010000001">
    <property type="protein sequence ID" value="MEJ7136963.1"/>
    <property type="molecule type" value="Genomic_DNA"/>
</dbReference>
<evidence type="ECO:0000313" key="2">
    <source>
        <dbReference type="Proteomes" id="UP001364695"/>
    </source>
</evidence>
<sequence length="371" mass="38534">MRRTALALLKALAAFAVAVSVAASFATSVAAAAPTAQPPDPAAQLQRLALPGGAGDLPFYVAAVPAQTIPQTAAVPVQAFIAVHGYPRDAQATLRIVQAAVAKAAQAAGGKPPLIVAPIFPVTAQDAPRCRTPGEPEALSGDAQWRCGGWLAGSRSLGGIPPSHGISSLAALDALVAHLARQWPSLRRITLVGFSGGAQLLQRHAALAAQAPDGVTLRWVIASPGSWLYFDAWRPDLGHVSGQVSGDDAACPRFNHWKYGLEGLPGLPDHLAGRDPRDQYRHASIAYLAGSLDSGPGPGTADARLDHGCEAQRQGPYRLQRAQGYQAYTRQVLRPLTPQPLTVVPGCAHSAACVLGSDQAKSVLFAADPPH</sequence>
<comment type="caution">
    <text evidence="1">The sequence shown here is derived from an EMBL/GenBank/DDBJ whole genome shotgun (WGS) entry which is preliminary data.</text>
</comment>
<reference evidence="1" key="1">
    <citation type="submission" date="2023-10" db="EMBL/GenBank/DDBJ databases">
        <title>Amphibacter perezi, gen. nov., sp. nov. a novel taxa of the family Comamonadaceae, class Betaproteobacteria isolated from the skin microbiota of Pelophylax perezi from different populations.</title>
        <authorList>
            <person name="Costa S."/>
            <person name="Proenca D.N."/>
            <person name="Lopes I."/>
            <person name="Morais P.V."/>
        </authorList>
    </citation>
    <scope>NUCLEOTIDE SEQUENCE</scope>
    <source>
        <strain evidence="1">SL12-8</strain>
    </source>
</reference>
<name>A0ACC6NYB2_9BURK</name>
<keyword evidence="2" id="KW-1185">Reference proteome</keyword>
<dbReference type="Proteomes" id="UP001364695">
    <property type="component" value="Unassembled WGS sequence"/>
</dbReference>
<evidence type="ECO:0000313" key="1">
    <source>
        <dbReference type="EMBL" id="MEJ7136963.1"/>
    </source>
</evidence>
<accession>A0ACC6NYB2</accession>
<protein>
    <submittedName>
        <fullName evidence="1">Uncharacterized protein</fullName>
    </submittedName>
</protein>
<organism evidence="1 2">
    <name type="scientific">Amphibiibacter pelophylacis</name>
    <dbReference type="NCBI Taxonomy" id="1799477"/>
    <lineage>
        <taxon>Bacteria</taxon>
        <taxon>Pseudomonadati</taxon>
        <taxon>Pseudomonadota</taxon>
        <taxon>Betaproteobacteria</taxon>
        <taxon>Burkholderiales</taxon>
        <taxon>Sphaerotilaceae</taxon>
        <taxon>Amphibiibacter</taxon>
    </lineage>
</organism>
<gene>
    <name evidence="1" type="ORF">RV045_00765</name>
</gene>